<organism evidence="1 2">
    <name type="scientific">Campylobacter pinnipediorum subsp. pinnipediorum</name>
    <dbReference type="NCBI Taxonomy" id="1660067"/>
    <lineage>
        <taxon>Bacteria</taxon>
        <taxon>Pseudomonadati</taxon>
        <taxon>Campylobacterota</taxon>
        <taxon>Epsilonproteobacteria</taxon>
        <taxon>Campylobacterales</taxon>
        <taxon>Campylobacteraceae</taxon>
        <taxon>Campylobacter</taxon>
    </lineage>
</organism>
<proteinExistence type="predicted"/>
<evidence type="ECO:0000313" key="2">
    <source>
        <dbReference type="Proteomes" id="UP000189728"/>
    </source>
</evidence>
<evidence type="ECO:0008006" key="3">
    <source>
        <dbReference type="Google" id="ProtNLM"/>
    </source>
</evidence>
<gene>
    <name evidence="1" type="ORF">BFG04_05980</name>
</gene>
<name>A0AAX0L9E4_9BACT</name>
<comment type="caution">
    <text evidence="1">The sequence shown here is derived from an EMBL/GenBank/DDBJ whole genome shotgun (WGS) entry which is preliminary data.</text>
</comment>
<protein>
    <recommendedName>
        <fullName evidence="3">Outer membrane protein beta-barrel domain-containing protein</fullName>
    </recommendedName>
</protein>
<dbReference type="EMBL" id="MCRK01000043">
    <property type="protein sequence ID" value="OPA75033.1"/>
    <property type="molecule type" value="Genomic_DNA"/>
</dbReference>
<accession>A0AAX0L9E4</accession>
<sequence length="135" mass="14805">MDDSKTSGRSILGGLGLGFAFMTSNSTFMGLDFRTDYQYGFSTNTSETYISQLKGFRFGSNLYFGANLGESFAIGVVGLYNKAMITGTSEDKNGKIKEKVRYNEYGVSVPLSFRVNNSLKLQFIGGYSTIQGKDI</sequence>
<dbReference type="AlphaFoldDB" id="A0AAX0L9E4"/>
<dbReference type="Proteomes" id="UP000189728">
    <property type="component" value="Unassembled WGS sequence"/>
</dbReference>
<dbReference type="RefSeq" id="WP_078415684.1">
    <property type="nucleotide sequence ID" value="NZ_MCRK01000043.1"/>
</dbReference>
<reference evidence="1 2" key="1">
    <citation type="submission" date="2016-08" db="EMBL/GenBank/DDBJ databases">
        <title>Campylobacter species from sea mammals.</title>
        <authorList>
            <person name="Gilbert M.J."/>
            <person name="Byrne B.A."/>
            <person name="Zomer A.L."/>
            <person name="Wagenaar J.A."/>
        </authorList>
    </citation>
    <scope>NUCLEOTIDE SEQUENCE [LARGE SCALE GENOMIC DNA]</scope>
    <source>
        <strain evidence="1 2">1105248</strain>
    </source>
</reference>
<evidence type="ECO:0000313" key="1">
    <source>
        <dbReference type="EMBL" id="OPA75033.1"/>
    </source>
</evidence>